<feature type="transmembrane region" description="Helical" evidence="1">
    <location>
        <begin position="6"/>
        <end position="28"/>
    </location>
</feature>
<keyword evidence="1" id="KW-0812">Transmembrane</keyword>
<evidence type="ECO:0000313" key="2">
    <source>
        <dbReference type="EMBL" id="KAL3526169.1"/>
    </source>
</evidence>
<dbReference type="Proteomes" id="UP001630127">
    <property type="component" value="Unassembled WGS sequence"/>
</dbReference>
<keyword evidence="3" id="KW-1185">Reference proteome</keyword>
<protein>
    <submittedName>
        <fullName evidence="2">Uncharacterized protein</fullName>
    </submittedName>
</protein>
<name>A0ABD3A354_9GENT</name>
<reference evidence="2 3" key="1">
    <citation type="submission" date="2024-11" db="EMBL/GenBank/DDBJ databases">
        <title>A near-complete genome assembly of Cinchona calisaya.</title>
        <authorList>
            <person name="Lian D.C."/>
            <person name="Zhao X.W."/>
            <person name="Wei L."/>
        </authorList>
    </citation>
    <scope>NUCLEOTIDE SEQUENCE [LARGE SCALE GENOMIC DNA]</scope>
    <source>
        <tissue evidence="2">Nenye</tissue>
    </source>
</reference>
<accession>A0ABD3A354</accession>
<keyword evidence="1" id="KW-0472">Membrane</keyword>
<evidence type="ECO:0000313" key="3">
    <source>
        <dbReference type="Proteomes" id="UP001630127"/>
    </source>
</evidence>
<sequence>MWMSGVYIAIAAIAFWLTISIAAAFLFIQWKRRNHGSCKNTDLELQQLSLSVRTTSKKKISFEGSNYDYSFNGRQTIDQTTPHKTLVETYSIQELRKATEDFSSTNFIEDWVYSMVV</sequence>
<keyword evidence="1" id="KW-1133">Transmembrane helix</keyword>
<dbReference type="AlphaFoldDB" id="A0ABD3A354"/>
<proteinExistence type="predicted"/>
<dbReference type="EMBL" id="JBJUIK010000006">
    <property type="protein sequence ID" value="KAL3526169.1"/>
    <property type="molecule type" value="Genomic_DNA"/>
</dbReference>
<gene>
    <name evidence="2" type="ORF">ACH5RR_014541</name>
</gene>
<organism evidence="2 3">
    <name type="scientific">Cinchona calisaya</name>
    <dbReference type="NCBI Taxonomy" id="153742"/>
    <lineage>
        <taxon>Eukaryota</taxon>
        <taxon>Viridiplantae</taxon>
        <taxon>Streptophyta</taxon>
        <taxon>Embryophyta</taxon>
        <taxon>Tracheophyta</taxon>
        <taxon>Spermatophyta</taxon>
        <taxon>Magnoliopsida</taxon>
        <taxon>eudicotyledons</taxon>
        <taxon>Gunneridae</taxon>
        <taxon>Pentapetalae</taxon>
        <taxon>asterids</taxon>
        <taxon>lamiids</taxon>
        <taxon>Gentianales</taxon>
        <taxon>Rubiaceae</taxon>
        <taxon>Cinchonoideae</taxon>
        <taxon>Cinchoneae</taxon>
        <taxon>Cinchona</taxon>
    </lineage>
</organism>
<evidence type="ECO:0000256" key="1">
    <source>
        <dbReference type="SAM" id="Phobius"/>
    </source>
</evidence>
<comment type="caution">
    <text evidence="2">The sequence shown here is derived from an EMBL/GenBank/DDBJ whole genome shotgun (WGS) entry which is preliminary data.</text>
</comment>